<dbReference type="AlphaFoldDB" id="A0A1I2VQ02"/>
<reference evidence="8" key="1">
    <citation type="submission" date="2016-10" db="EMBL/GenBank/DDBJ databases">
        <authorList>
            <person name="Varghese N."/>
            <person name="Submissions S."/>
        </authorList>
    </citation>
    <scope>NUCLEOTIDE SEQUENCE [LARGE SCALE GENOMIC DNA]</scope>
    <source>
        <strain evidence="8">DSM 17038</strain>
    </source>
</reference>
<dbReference type="EC" id="2.1.1.-" evidence="6"/>
<keyword evidence="1 6" id="KW-0963">Cytoplasm</keyword>
<keyword evidence="3 6" id="KW-0489">Methyltransferase</keyword>
<dbReference type="FunFam" id="3.40.50.150:FF:000041">
    <property type="entry name" value="Ribosomal RNA small subunit methyltransferase G"/>
    <property type="match status" value="1"/>
</dbReference>
<accession>A0A1I2VQ02</accession>
<dbReference type="PIRSF" id="PIRSF003078">
    <property type="entry name" value="GidB"/>
    <property type="match status" value="1"/>
</dbReference>
<organism evidence="7 8">
    <name type="scientific">Desulfotruncus arcticus DSM 17038</name>
    <dbReference type="NCBI Taxonomy" id="1121424"/>
    <lineage>
        <taxon>Bacteria</taxon>
        <taxon>Bacillati</taxon>
        <taxon>Bacillota</taxon>
        <taxon>Clostridia</taxon>
        <taxon>Eubacteriales</taxon>
        <taxon>Desulfallaceae</taxon>
        <taxon>Desulfotruncus</taxon>
    </lineage>
</organism>
<dbReference type="Pfam" id="PF02527">
    <property type="entry name" value="GidB"/>
    <property type="match status" value="1"/>
</dbReference>
<feature type="binding site" evidence="6">
    <location>
        <begin position="131"/>
        <end position="132"/>
    </location>
    <ligand>
        <name>S-adenosyl-L-methionine</name>
        <dbReference type="ChEBI" id="CHEBI:59789"/>
    </ligand>
</feature>
<dbReference type="PANTHER" id="PTHR31760">
    <property type="entry name" value="S-ADENOSYL-L-METHIONINE-DEPENDENT METHYLTRANSFERASES SUPERFAMILY PROTEIN"/>
    <property type="match status" value="1"/>
</dbReference>
<dbReference type="EMBL" id="FOOX01000011">
    <property type="protein sequence ID" value="SFG90377.1"/>
    <property type="molecule type" value="Genomic_DNA"/>
</dbReference>
<protein>
    <recommendedName>
        <fullName evidence="6">Ribosomal RNA small subunit methyltransferase G</fullName>
        <ecNumber evidence="6">2.1.1.-</ecNumber>
    </recommendedName>
    <alternativeName>
        <fullName evidence="6">16S rRNA 7-methylguanosine methyltransferase</fullName>
        <shortName evidence="6">16S rRNA m7G methyltransferase</shortName>
    </alternativeName>
</protein>
<dbReference type="InterPro" id="IPR003682">
    <property type="entry name" value="rRNA_ssu_MeTfrase_G"/>
</dbReference>
<dbReference type="Gene3D" id="3.40.50.150">
    <property type="entry name" value="Vaccinia Virus protein VP39"/>
    <property type="match status" value="1"/>
</dbReference>
<evidence type="ECO:0000256" key="1">
    <source>
        <dbReference type="ARBA" id="ARBA00022490"/>
    </source>
</evidence>
<keyword evidence="2 6" id="KW-0698">rRNA processing</keyword>
<evidence type="ECO:0000256" key="6">
    <source>
        <dbReference type="HAMAP-Rule" id="MF_00074"/>
    </source>
</evidence>
<name>A0A1I2VQ02_9FIRM</name>
<comment type="function">
    <text evidence="6">Specifically methylates the N7 position of a guanine in 16S rRNA.</text>
</comment>
<evidence type="ECO:0000256" key="3">
    <source>
        <dbReference type="ARBA" id="ARBA00022603"/>
    </source>
</evidence>
<comment type="similarity">
    <text evidence="6">Belongs to the methyltransferase superfamily. RNA methyltransferase RsmG family.</text>
</comment>
<dbReference type="PANTHER" id="PTHR31760:SF0">
    <property type="entry name" value="S-ADENOSYL-L-METHIONINE-DEPENDENT METHYLTRANSFERASES SUPERFAMILY PROTEIN"/>
    <property type="match status" value="1"/>
</dbReference>
<dbReference type="Proteomes" id="UP000199337">
    <property type="component" value="Unassembled WGS sequence"/>
</dbReference>
<keyword evidence="8" id="KW-1185">Reference proteome</keyword>
<feature type="binding site" evidence="6">
    <location>
        <position position="84"/>
    </location>
    <ligand>
        <name>S-adenosyl-L-methionine</name>
        <dbReference type="ChEBI" id="CHEBI:59789"/>
    </ligand>
</feature>
<comment type="subcellular location">
    <subcellularLocation>
        <location evidence="6">Cytoplasm</location>
    </subcellularLocation>
</comment>
<evidence type="ECO:0000256" key="2">
    <source>
        <dbReference type="ARBA" id="ARBA00022552"/>
    </source>
</evidence>
<dbReference type="RefSeq" id="WP_092472289.1">
    <property type="nucleotide sequence ID" value="NZ_FOOX01000011.1"/>
</dbReference>
<keyword evidence="5 6" id="KW-0949">S-adenosyl-L-methionine</keyword>
<dbReference type="GO" id="GO:0070043">
    <property type="term" value="F:rRNA (guanine-N7-)-methyltransferase activity"/>
    <property type="evidence" value="ECO:0007669"/>
    <property type="project" value="UniProtKB-UniRule"/>
</dbReference>
<dbReference type="NCBIfam" id="TIGR00138">
    <property type="entry name" value="rsmG_gidB"/>
    <property type="match status" value="1"/>
</dbReference>
<sequence>MNKFKEELIRGSLKIEVFLNEAMLELFYKHYQIMIKENSKYNLTSITEEIEAAEKHFIDSLMLYKEIEKYNYVYMVDIGSGAGFPGLPLKVYRTEKINLVLVDAVNKKVNFIKKVIAELNLENTKAIHARAEEMAVDYREKFDVAVTRAVGEIRLLAEYCLPLIKQGGIFIAAKGPNVKAELKKADKAIKILGGKIQTVREEKLPISGEGRTIVTIEKIRKTPPQYPRRPGIPKKDPL</sequence>
<feature type="binding site" evidence="6">
    <location>
        <position position="148"/>
    </location>
    <ligand>
        <name>S-adenosyl-L-methionine</name>
        <dbReference type="ChEBI" id="CHEBI:59789"/>
    </ligand>
</feature>
<feature type="binding site" evidence="6">
    <location>
        <position position="79"/>
    </location>
    <ligand>
        <name>S-adenosyl-L-methionine</name>
        <dbReference type="ChEBI" id="CHEBI:59789"/>
    </ligand>
</feature>
<keyword evidence="4 6" id="KW-0808">Transferase</keyword>
<dbReference type="GO" id="GO:0005829">
    <property type="term" value="C:cytosol"/>
    <property type="evidence" value="ECO:0007669"/>
    <property type="project" value="TreeGrafter"/>
</dbReference>
<proteinExistence type="inferred from homology"/>
<dbReference type="OrthoDB" id="9808773at2"/>
<dbReference type="InterPro" id="IPR029063">
    <property type="entry name" value="SAM-dependent_MTases_sf"/>
</dbReference>
<dbReference type="STRING" id="341036.SAMN05660649_03109"/>
<evidence type="ECO:0000256" key="4">
    <source>
        <dbReference type="ARBA" id="ARBA00022679"/>
    </source>
</evidence>
<dbReference type="SUPFAM" id="SSF53335">
    <property type="entry name" value="S-adenosyl-L-methionine-dependent methyltransferases"/>
    <property type="match status" value="1"/>
</dbReference>
<gene>
    <name evidence="6" type="primary">rsmG</name>
    <name evidence="7" type="ORF">SAMN05660649_03109</name>
</gene>
<evidence type="ECO:0000313" key="8">
    <source>
        <dbReference type="Proteomes" id="UP000199337"/>
    </source>
</evidence>
<comment type="caution">
    <text evidence="6">Lacks conserved residue(s) required for the propagation of feature annotation.</text>
</comment>
<dbReference type="HAMAP" id="MF_00074">
    <property type="entry name" value="16SrRNA_methyltr_G"/>
    <property type="match status" value="1"/>
</dbReference>
<evidence type="ECO:0000313" key="7">
    <source>
        <dbReference type="EMBL" id="SFG90377.1"/>
    </source>
</evidence>
<evidence type="ECO:0000256" key="5">
    <source>
        <dbReference type="ARBA" id="ARBA00022691"/>
    </source>
</evidence>
<dbReference type="CDD" id="cd02440">
    <property type="entry name" value="AdoMet_MTases"/>
    <property type="match status" value="1"/>
</dbReference>